<dbReference type="InterPro" id="IPR032816">
    <property type="entry name" value="VTT_dom"/>
</dbReference>
<name>A0ABT0N1M1_9GAMM</name>
<dbReference type="RefSeq" id="WP_249247115.1">
    <property type="nucleotide sequence ID" value="NZ_JAKIKT010000001.1"/>
</dbReference>
<organism evidence="3 4">
    <name type="scientific">Shewanella corallii</name>
    <dbReference type="NCBI Taxonomy" id="560080"/>
    <lineage>
        <taxon>Bacteria</taxon>
        <taxon>Pseudomonadati</taxon>
        <taxon>Pseudomonadota</taxon>
        <taxon>Gammaproteobacteria</taxon>
        <taxon>Alteromonadales</taxon>
        <taxon>Shewanellaceae</taxon>
        <taxon>Shewanella</taxon>
    </lineage>
</organism>
<reference evidence="3 4" key="1">
    <citation type="submission" date="2022-01" db="EMBL/GenBank/DDBJ databases">
        <title>Whole genome-based taxonomy of the Shewanellaceae.</title>
        <authorList>
            <person name="Martin-Rodriguez A.J."/>
        </authorList>
    </citation>
    <scope>NUCLEOTIDE SEQUENCE [LARGE SCALE GENOMIC DNA]</scope>
    <source>
        <strain evidence="3 4">DSM 21332</strain>
    </source>
</reference>
<keyword evidence="1" id="KW-0812">Transmembrane</keyword>
<evidence type="ECO:0000313" key="4">
    <source>
        <dbReference type="Proteomes" id="UP001202831"/>
    </source>
</evidence>
<feature type="transmembrane region" description="Helical" evidence="1">
    <location>
        <begin position="20"/>
        <end position="45"/>
    </location>
</feature>
<accession>A0ABT0N1M1</accession>
<keyword evidence="4" id="KW-1185">Reference proteome</keyword>
<keyword evidence="1" id="KW-0472">Membrane</keyword>
<dbReference type="Pfam" id="PF09335">
    <property type="entry name" value="VTT_dom"/>
    <property type="match status" value="1"/>
</dbReference>
<protein>
    <submittedName>
        <fullName evidence="3">DedA family protein</fullName>
    </submittedName>
</protein>
<feature type="domain" description="VTT" evidence="2">
    <location>
        <begin position="38"/>
        <end position="154"/>
    </location>
</feature>
<dbReference type="EMBL" id="JAKIKT010000001">
    <property type="protein sequence ID" value="MCL2912329.1"/>
    <property type="molecule type" value="Genomic_DNA"/>
</dbReference>
<dbReference type="InterPro" id="IPR051311">
    <property type="entry name" value="DedA_domain"/>
</dbReference>
<evidence type="ECO:0000256" key="1">
    <source>
        <dbReference type="SAM" id="Phobius"/>
    </source>
</evidence>
<evidence type="ECO:0000313" key="3">
    <source>
        <dbReference type="EMBL" id="MCL2912329.1"/>
    </source>
</evidence>
<dbReference type="PANTHER" id="PTHR42709">
    <property type="entry name" value="ALKALINE PHOSPHATASE LIKE PROTEIN"/>
    <property type="match status" value="1"/>
</dbReference>
<feature type="transmembrane region" description="Helical" evidence="1">
    <location>
        <begin position="100"/>
        <end position="118"/>
    </location>
</feature>
<feature type="transmembrane region" description="Helical" evidence="1">
    <location>
        <begin position="57"/>
        <end position="80"/>
    </location>
</feature>
<dbReference type="Proteomes" id="UP001202831">
    <property type="component" value="Unassembled WGS sequence"/>
</dbReference>
<sequence>MLDTLHHIINELSPYLHQYGLFILALAVAVEGFGVPAPGQSFLIVSGMLAANGEMSLPGVLSVGALAAFSGNCIGYFIGLKFGNVLLEKGWVKPETEKKLHGFIGKYGIAALLMSRFVEGLKQTLCIGCGIAKLPLRTFLLGNTLATLVWVIIFGVGPALLTHEMGPLVAFYHSHRMLMWSTGTLVLAICALIILLWQRKQGQTPG</sequence>
<dbReference type="PANTHER" id="PTHR42709:SF2">
    <property type="entry name" value="INNER MEMBRANE PROTEIN YOHD"/>
    <property type="match status" value="1"/>
</dbReference>
<evidence type="ECO:0000259" key="2">
    <source>
        <dbReference type="Pfam" id="PF09335"/>
    </source>
</evidence>
<feature type="transmembrane region" description="Helical" evidence="1">
    <location>
        <begin position="139"/>
        <end position="157"/>
    </location>
</feature>
<keyword evidence="1" id="KW-1133">Transmembrane helix</keyword>
<feature type="transmembrane region" description="Helical" evidence="1">
    <location>
        <begin position="177"/>
        <end position="197"/>
    </location>
</feature>
<comment type="caution">
    <text evidence="3">The sequence shown here is derived from an EMBL/GenBank/DDBJ whole genome shotgun (WGS) entry which is preliminary data.</text>
</comment>
<proteinExistence type="predicted"/>
<gene>
    <name evidence="3" type="ORF">L2725_00785</name>
</gene>